<dbReference type="RefSeq" id="WP_138165203.1">
    <property type="nucleotide sequence ID" value="NZ_VAUA01000013.1"/>
</dbReference>
<evidence type="ECO:0000256" key="1">
    <source>
        <dbReference type="SAM" id="MobiDB-lite"/>
    </source>
</evidence>
<keyword evidence="3" id="KW-1185">Reference proteome</keyword>
<feature type="compositionally biased region" description="Basic and acidic residues" evidence="1">
    <location>
        <begin position="85"/>
        <end position="98"/>
    </location>
</feature>
<organism evidence="2 3">
    <name type="scientific">Parasedimentitalea maritima</name>
    <dbReference type="NCBI Taxonomy" id="2578117"/>
    <lineage>
        <taxon>Bacteria</taxon>
        <taxon>Pseudomonadati</taxon>
        <taxon>Pseudomonadota</taxon>
        <taxon>Alphaproteobacteria</taxon>
        <taxon>Rhodobacterales</taxon>
        <taxon>Paracoccaceae</taxon>
        <taxon>Parasedimentitalea</taxon>
    </lineage>
</organism>
<dbReference type="EMBL" id="VAUA01000013">
    <property type="protein sequence ID" value="TLP56565.1"/>
    <property type="molecule type" value="Genomic_DNA"/>
</dbReference>
<name>A0ABY2UPH9_9RHOB</name>
<protein>
    <submittedName>
        <fullName evidence="2">Uncharacterized protein</fullName>
    </submittedName>
</protein>
<proteinExistence type="predicted"/>
<gene>
    <name evidence="2" type="ORF">FEE96_21630</name>
</gene>
<feature type="region of interest" description="Disordered" evidence="1">
    <location>
        <begin position="85"/>
        <end position="106"/>
    </location>
</feature>
<evidence type="ECO:0000313" key="3">
    <source>
        <dbReference type="Proteomes" id="UP000305041"/>
    </source>
</evidence>
<dbReference type="Proteomes" id="UP000305041">
    <property type="component" value="Unassembled WGS sequence"/>
</dbReference>
<evidence type="ECO:0000313" key="2">
    <source>
        <dbReference type="EMBL" id="TLP56565.1"/>
    </source>
</evidence>
<comment type="caution">
    <text evidence="2">The sequence shown here is derived from an EMBL/GenBank/DDBJ whole genome shotgun (WGS) entry which is preliminary data.</text>
</comment>
<reference evidence="2 3" key="1">
    <citation type="submission" date="2019-05" db="EMBL/GenBank/DDBJ databases">
        <title>Draft genome sequence of Pelagicola sp. DSW4-44.</title>
        <authorList>
            <person name="Oh J."/>
        </authorList>
    </citation>
    <scope>NUCLEOTIDE SEQUENCE [LARGE SCALE GENOMIC DNA]</scope>
    <source>
        <strain evidence="2 3">DSW4-44</strain>
    </source>
</reference>
<sequence>MSKVNAKPENLKTAKPVPLSELNELHTGSLLSHLKALRPLQETFEGSDWSPEEREAAENPDLIAFKDSEIWKTAFADLKGVLATREHRSKGSKEDRQTAAHQMRFR</sequence>
<accession>A0ABY2UPH9</accession>